<reference evidence="2" key="1">
    <citation type="submission" date="2002-10" db="EMBL/GenBank/DDBJ databases">
        <authorList>
            <person name="Kemperman R.A."/>
            <person name="Kuipers A."/>
            <person name="Karsens H."/>
            <person name="Nauta A."/>
            <person name="Kuipers O.P."/>
            <person name="Kok J."/>
        </authorList>
    </citation>
    <scope>NUCLEOTIDE SEQUENCE</scope>
    <source>
        <strain evidence="2">ADRIAT 932</strain>
    </source>
</reference>
<keyword evidence="1" id="KW-0732">Signal</keyword>
<evidence type="ECO:0000313" key="2">
    <source>
        <dbReference type="EMBL" id="AAN86034.1"/>
    </source>
</evidence>
<name>Q8GCU9_CLOTY</name>
<proteinExistence type="predicted"/>
<feature type="chain" id="PRO_5004306023" evidence="1">
    <location>
        <begin position="28"/>
        <end position="309"/>
    </location>
</feature>
<sequence>MRKVFLRSIISTLVMCAFVSSSFSVNADESKPNDEKIINNIENVTTTKDIVKSNKNNIVYLDEGVMSIPLSGRKPIAIKDDNNKEDLTVTLPIKNTGDISKISSNGTILYKNNSSNSSNIALQPKNDGFKALININDKLANKEYEFTFNLPKNSKLISAATYLGKEYDTKEVFVVDKNNIITSIISPAWAKDANGHNVSTYYKIVSNNKLVQVVEFTENTAFPVVADPNWTKIGKCAGSIAWAIGSGLFGGAKLIKIKKYIAELGGLQKAAKLLVGATTWEEKLHAGGYALINLAAELTGVAGIQANCF</sequence>
<gene>
    <name evidence="2" type="primary">cloA</name>
</gene>
<dbReference type="AlphaFoldDB" id="Q8GCU9"/>
<evidence type="ECO:0000256" key="1">
    <source>
        <dbReference type="SAM" id="SignalP"/>
    </source>
</evidence>
<feature type="signal peptide" evidence="1">
    <location>
        <begin position="1"/>
        <end position="27"/>
    </location>
</feature>
<organism evidence="2">
    <name type="scientific">Clostridium tyrobutyricum</name>
    <dbReference type="NCBI Taxonomy" id="1519"/>
    <lineage>
        <taxon>Bacteria</taxon>
        <taxon>Bacillati</taxon>
        <taxon>Bacillota</taxon>
        <taxon>Clostridia</taxon>
        <taxon>Eubacteriales</taxon>
        <taxon>Clostridiaceae</taxon>
        <taxon>Clostridium</taxon>
    </lineage>
</organism>
<accession>Q8GCU9</accession>
<protein>
    <submittedName>
        <fullName evidence="2">Closticin 574</fullName>
    </submittedName>
</protein>
<dbReference type="EMBL" id="AY164462">
    <property type="protein sequence ID" value="AAN86034.1"/>
    <property type="molecule type" value="Genomic_DNA"/>
</dbReference>
<reference evidence="2" key="2">
    <citation type="journal article" date="2003" name="Appl. Environ. Microbiol.">
        <title>Identification and characterization of two novel clostridial bacteriocins, circularin A and closticin 574.</title>
        <authorList>
            <person name="Kemperman R."/>
            <person name="Kuipers A."/>
            <person name="Karsens H."/>
            <person name="Nauta A."/>
            <person name="Kuipers O."/>
            <person name="Kok J."/>
        </authorList>
    </citation>
    <scope>NUCLEOTIDE SEQUENCE</scope>
    <source>
        <strain evidence="2">ADRIAT 932</strain>
    </source>
</reference>